<feature type="transmembrane region" description="Helical" evidence="1">
    <location>
        <begin position="152"/>
        <end position="174"/>
    </location>
</feature>
<reference evidence="2 3" key="1">
    <citation type="submission" date="2022-04" db="EMBL/GenBank/DDBJ databases">
        <title>Halobacillus sp. isolated from saltern.</title>
        <authorList>
            <person name="Won M."/>
            <person name="Lee C.-M."/>
            <person name="Woen H.-Y."/>
            <person name="Kwon S.-W."/>
        </authorList>
    </citation>
    <scope>NUCLEOTIDE SEQUENCE [LARGE SCALE GENOMIC DNA]</scope>
    <source>
        <strain evidence="2 3">SSBR10-3</strain>
    </source>
</reference>
<keyword evidence="1" id="KW-0472">Membrane</keyword>
<dbReference type="RefSeq" id="WP_244711114.1">
    <property type="nucleotide sequence ID" value="NZ_CP095073.1"/>
</dbReference>
<evidence type="ECO:0000313" key="2">
    <source>
        <dbReference type="EMBL" id="UOQ44841.1"/>
    </source>
</evidence>
<protein>
    <submittedName>
        <fullName evidence="2">ABC transporter permease</fullName>
    </submittedName>
</protein>
<organism evidence="2 3">
    <name type="scientific">Halobacillus salinarum</name>
    <dbReference type="NCBI Taxonomy" id="2932257"/>
    <lineage>
        <taxon>Bacteria</taxon>
        <taxon>Bacillati</taxon>
        <taxon>Bacillota</taxon>
        <taxon>Bacilli</taxon>
        <taxon>Bacillales</taxon>
        <taxon>Bacillaceae</taxon>
        <taxon>Halobacillus</taxon>
    </lineage>
</organism>
<proteinExistence type="predicted"/>
<sequence>MKTFTVLLQKEFRESWRSYKFLWMPLLFIFLGISDPLTNYYMEDILNAVGNMPEGFSVTLPDYAPIDLLKASTGQFQSLGLIVLVITAAGMINRERQNGTATLIYVRPVSYIALFMSKWTVAGALGMVSAILGYAGSMYYTSILYGPVEAMAFIQMVLTYCVWILFSVAVALMFSALFKTAFAMAVTIIVLPVAIMIESLIGQYWHISPWKLADYGVQFIAQTDNEYYVKTLLLTVILMVLAIILGIFSTRKNSGTTKI</sequence>
<evidence type="ECO:0000313" key="3">
    <source>
        <dbReference type="Proteomes" id="UP000831787"/>
    </source>
</evidence>
<gene>
    <name evidence="2" type="ORF">MUN89_02480</name>
</gene>
<keyword evidence="3" id="KW-1185">Reference proteome</keyword>
<feature type="transmembrane region" description="Helical" evidence="1">
    <location>
        <begin position="21"/>
        <end position="42"/>
    </location>
</feature>
<evidence type="ECO:0000256" key="1">
    <source>
        <dbReference type="SAM" id="Phobius"/>
    </source>
</evidence>
<dbReference type="Proteomes" id="UP000831787">
    <property type="component" value="Chromosome"/>
</dbReference>
<feature type="transmembrane region" description="Helical" evidence="1">
    <location>
        <begin position="227"/>
        <end position="248"/>
    </location>
</feature>
<feature type="transmembrane region" description="Helical" evidence="1">
    <location>
        <begin position="75"/>
        <end position="92"/>
    </location>
</feature>
<name>A0ABY4EK40_9BACI</name>
<keyword evidence="1" id="KW-1133">Transmembrane helix</keyword>
<accession>A0ABY4EK40</accession>
<feature type="transmembrane region" description="Helical" evidence="1">
    <location>
        <begin position="181"/>
        <end position="207"/>
    </location>
</feature>
<dbReference type="PANTHER" id="PTHR43471">
    <property type="entry name" value="ABC TRANSPORTER PERMEASE"/>
    <property type="match status" value="1"/>
</dbReference>
<keyword evidence="1" id="KW-0812">Transmembrane</keyword>
<dbReference type="Pfam" id="PF12679">
    <property type="entry name" value="ABC2_membrane_2"/>
    <property type="match status" value="1"/>
</dbReference>
<feature type="transmembrane region" description="Helical" evidence="1">
    <location>
        <begin position="112"/>
        <end position="132"/>
    </location>
</feature>
<dbReference type="EMBL" id="CP095073">
    <property type="protein sequence ID" value="UOQ44841.1"/>
    <property type="molecule type" value="Genomic_DNA"/>
</dbReference>